<protein>
    <submittedName>
        <fullName evidence="1">Uncharacterized protein</fullName>
    </submittedName>
</protein>
<dbReference type="Proteomes" id="UP001363151">
    <property type="component" value="Unassembled WGS sequence"/>
</dbReference>
<sequence>MAELAAAVASLGVDDEDPRIATLRPDDVVAYALGRKTLLGIRGSRPRHFFAHLGFNRFAATETPVPARAEETETPSPLWLRELCFDRNKKRLRPAKPEDLPASEPLRVLDDDATPFVAYVDANAAVYRRPRDGYLDARDWTGEFAVDRLFYSEVVAEVEAPRRCWPGEGCLLIDVEDGVFVFVGGEVYAFRSEPVEAFHCSIGAGGGVYALAVTATSCVFLRDRAMAKRSDVEPHLGDAGWAGAYGVLYDRKPPRSPLRDVKLIAGRDD</sequence>
<evidence type="ECO:0000313" key="2">
    <source>
        <dbReference type="Proteomes" id="UP001363151"/>
    </source>
</evidence>
<evidence type="ECO:0000313" key="1">
    <source>
        <dbReference type="EMBL" id="KAK7248783.1"/>
    </source>
</evidence>
<proteinExistence type="predicted"/>
<reference evidence="1 2" key="1">
    <citation type="submission" date="2024-03" db="EMBL/GenBank/DDBJ databases">
        <title>Aureococcus anophagefferens CCMP1851 and Kratosvirus quantuckense: Draft genome of a second virus-susceptible host strain in the model system.</title>
        <authorList>
            <person name="Chase E."/>
            <person name="Truchon A.R."/>
            <person name="Schepens W."/>
            <person name="Wilhelm S.W."/>
        </authorList>
    </citation>
    <scope>NUCLEOTIDE SEQUENCE [LARGE SCALE GENOMIC DNA]</scope>
    <source>
        <strain evidence="1 2">CCMP1851</strain>
    </source>
</reference>
<accession>A0ABR1G6I9</accession>
<gene>
    <name evidence="1" type="ORF">SO694_00041113</name>
</gene>
<keyword evidence="2" id="KW-1185">Reference proteome</keyword>
<organism evidence="1 2">
    <name type="scientific">Aureococcus anophagefferens</name>
    <name type="common">Harmful bloom alga</name>
    <dbReference type="NCBI Taxonomy" id="44056"/>
    <lineage>
        <taxon>Eukaryota</taxon>
        <taxon>Sar</taxon>
        <taxon>Stramenopiles</taxon>
        <taxon>Ochrophyta</taxon>
        <taxon>Pelagophyceae</taxon>
        <taxon>Pelagomonadales</taxon>
        <taxon>Pelagomonadaceae</taxon>
        <taxon>Aureococcus</taxon>
    </lineage>
</organism>
<name>A0ABR1G6I9_AURAN</name>
<comment type="caution">
    <text evidence="1">The sequence shown here is derived from an EMBL/GenBank/DDBJ whole genome shotgun (WGS) entry which is preliminary data.</text>
</comment>
<dbReference type="EMBL" id="JBBJCI010000086">
    <property type="protein sequence ID" value="KAK7248783.1"/>
    <property type="molecule type" value="Genomic_DNA"/>
</dbReference>